<dbReference type="OrthoDB" id="205198at2759"/>
<dbReference type="EMBL" id="JACAZI010000004">
    <property type="protein sequence ID" value="KAF7363193.1"/>
    <property type="molecule type" value="Genomic_DNA"/>
</dbReference>
<dbReference type="Gene3D" id="3.30.1330.30">
    <property type="match status" value="1"/>
</dbReference>
<keyword evidence="2" id="KW-1185">Reference proteome</keyword>
<comment type="caution">
    <text evidence="1">The sequence shown here is derived from an EMBL/GenBank/DDBJ whole genome shotgun (WGS) entry which is preliminary data.</text>
</comment>
<sequence length="157" mass="16764">MVHPFSGTNVALGTTAGKLFRVGVMTVSDQGDSILPRATLHSTIILCPAAASSKTYVLRSVLNEHIIKEAALMREEIIEEEATDAPSDDNDDEIRSGATEYGSIISWSSADTGRVIGDYEFCVMLKCLCLPAMGAIGFSAASTHHTLSLNAYLTLLI</sequence>
<gene>
    <name evidence="1" type="ORF">MVEN_00671900</name>
</gene>
<dbReference type="InterPro" id="IPR029064">
    <property type="entry name" value="Ribosomal_eL30-like_sf"/>
</dbReference>
<evidence type="ECO:0000313" key="2">
    <source>
        <dbReference type="Proteomes" id="UP000620124"/>
    </source>
</evidence>
<dbReference type="AlphaFoldDB" id="A0A8H7D8W8"/>
<evidence type="ECO:0000313" key="1">
    <source>
        <dbReference type="EMBL" id="KAF7363193.1"/>
    </source>
</evidence>
<dbReference type="Proteomes" id="UP000620124">
    <property type="component" value="Unassembled WGS sequence"/>
</dbReference>
<organism evidence="1 2">
    <name type="scientific">Mycena venus</name>
    <dbReference type="NCBI Taxonomy" id="2733690"/>
    <lineage>
        <taxon>Eukaryota</taxon>
        <taxon>Fungi</taxon>
        <taxon>Dikarya</taxon>
        <taxon>Basidiomycota</taxon>
        <taxon>Agaricomycotina</taxon>
        <taxon>Agaricomycetes</taxon>
        <taxon>Agaricomycetidae</taxon>
        <taxon>Agaricales</taxon>
        <taxon>Marasmiineae</taxon>
        <taxon>Mycenaceae</taxon>
        <taxon>Mycena</taxon>
    </lineage>
</organism>
<name>A0A8H7D8W8_9AGAR</name>
<protein>
    <submittedName>
        <fullName evidence="1">MAGE-domain-containing protein</fullName>
    </submittedName>
</protein>
<proteinExistence type="predicted"/>
<accession>A0A8H7D8W8</accession>
<reference evidence="1" key="1">
    <citation type="submission" date="2020-05" db="EMBL/GenBank/DDBJ databases">
        <title>Mycena genomes resolve the evolution of fungal bioluminescence.</title>
        <authorList>
            <person name="Tsai I.J."/>
        </authorList>
    </citation>
    <scope>NUCLEOTIDE SEQUENCE</scope>
    <source>
        <strain evidence="1">CCC161011</strain>
    </source>
</reference>